<sequence>MYPTERCYENFGTWFQYATGVFGERDLRRGVKILRLLMGPLTPEDALDLVSEWIALFGPAVLRCRRLPLSFTS</sequence>
<organism evidence="1 2">
    <name type="scientific">Cotesia congregata</name>
    <name type="common">Parasitoid wasp</name>
    <name type="synonym">Apanteles congregatus</name>
    <dbReference type="NCBI Taxonomy" id="51543"/>
    <lineage>
        <taxon>Eukaryota</taxon>
        <taxon>Metazoa</taxon>
        <taxon>Ecdysozoa</taxon>
        <taxon>Arthropoda</taxon>
        <taxon>Hexapoda</taxon>
        <taxon>Insecta</taxon>
        <taxon>Pterygota</taxon>
        <taxon>Neoptera</taxon>
        <taxon>Endopterygota</taxon>
        <taxon>Hymenoptera</taxon>
        <taxon>Apocrita</taxon>
        <taxon>Ichneumonoidea</taxon>
        <taxon>Braconidae</taxon>
        <taxon>Microgastrinae</taxon>
        <taxon>Cotesia</taxon>
    </lineage>
</organism>
<keyword evidence="2" id="KW-1185">Reference proteome</keyword>
<reference evidence="1" key="1">
    <citation type="submission" date="2021-04" db="EMBL/GenBank/DDBJ databases">
        <authorList>
            <person name="Chebbi M.A.C M."/>
        </authorList>
    </citation>
    <scope>NUCLEOTIDE SEQUENCE</scope>
</reference>
<evidence type="ECO:0000313" key="1">
    <source>
        <dbReference type="EMBL" id="CAG5102969.1"/>
    </source>
</evidence>
<comment type="caution">
    <text evidence="1">The sequence shown here is derived from an EMBL/GenBank/DDBJ whole genome shotgun (WGS) entry which is preliminary data.</text>
</comment>
<dbReference type="Proteomes" id="UP000786811">
    <property type="component" value="Unassembled WGS sequence"/>
</dbReference>
<proteinExistence type="predicted"/>
<gene>
    <name evidence="1" type="ORF">HICCMSTLAB_LOCUS11275</name>
</gene>
<dbReference type="EMBL" id="CAJNRD030001123">
    <property type="protein sequence ID" value="CAG5102969.1"/>
    <property type="molecule type" value="Genomic_DNA"/>
</dbReference>
<evidence type="ECO:0000313" key="2">
    <source>
        <dbReference type="Proteomes" id="UP000786811"/>
    </source>
</evidence>
<dbReference type="AlphaFoldDB" id="A0A8J2HLU4"/>
<name>A0A8J2HLU4_COTCN</name>
<protein>
    <submittedName>
        <fullName evidence="1">Uncharacterized protein</fullName>
    </submittedName>
</protein>
<accession>A0A8J2HLU4</accession>